<feature type="domain" description="FlgO" evidence="1">
    <location>
        <begin position="41"/>
        <end position="169"/>
    </location>
</feature>
<proteinExistence type="predicted"/>
<dbReference type="AlphaFoldDB" id="A0A1Y2K7C5"/>
<evidence type="ECO:0000313" key="2">
    <source>
        <dbReference type="EMBL" id="OSM04272.1"/>
    </source>
</evidence>
<dbReference type="Pfam" id="PF17680">
    <property type="entry name" value="FlgO"/>
    <property type="match status" value="1"/>
</dbReference>
<dbReference type="EMBL" id="LVJN01000019">
    <property type="protein sequence ID" value="OSM04272.1"/>
    <property type="molecule type" value="Genomic_DNA"/>
</dbReference>
<comment type="caution">
    <text evidence="2">The sequence shown here is derived from an EMBL/GenBank/DDBJ whole genome shotgun (WGS) entry which is preliminary data.</text>
</comment>
<protein>
    <recommendedName>
        <fullName evidence="1">FlgO domain-containing protein</fullName>
    </recommendedName>
</protein>
<dbReference type="Proteomes" id="UP000194003">
    <property type="component" value="Unassembled WGS sequence"/>
</dbReference>
<dbReference type="STRING" id="1434232.MAIT1_04142"/>
<accession>A0A1Y2K7C5</accession>
<reference evidence="2 3" key="1">
    <citation type="journal article" date="2016" name="BMC Genomics">
        <title>Combined genomic and structural analyses of a cultured magnetotactic bacterium reveals its niche adaptation to a dynamic environment.</title>
        <authorList>
            <person name="Araujo A.C."/>
            <person name="Morillo V."/>
            <person name="Cypriano J."/>
            <person name="Teixeira L.C."/>
            <person name="Leao P."/>
            <person name="Lyra S."/>
            <person name="Almeida L.G."/>
            <person name="Bazylinski D.A."/>
            <person name="Vasconcellos A.T."/>
            <person name="Abreu F."/>
            <person name="Lins U."/>
        </authorList>
    </citation>
    <scope>NUCLEOTIDE SEQUENCE [LARGE SCALE GENOMIC DNA]</scope>
    <source>
        <strain evidence="2 3">IT-1</strain>
    </source>
</reference>
<evidence type="ECO:0000313" key="3">
    <source>
        <dbReference type="Proteomes" id="UP000194003"/>
    </source>
</evidence>
<dbReference type="InterPro" id="IPR041215">
    <property type="entry name" value="FlgO_dom"/>
</dbReference>
<gene>
    <name evidence="2" type="ORF">MAIT1_04142</name>
</gene>
<organism evidence="2 3">
    <name type="scientific">Magnetofaba australis IT-1</name>
    <dbReference type="NCBI Taxonomy" id="1434232"/>
    <lineage>
        <taxon>Bacteria</taxon>
        <taxon>Pseudomonadati</taxon>
        <taxon>Pseudomonadota</taxon>
        <taxon>Magnetococcia</taxon>
        <taxon>Magnetococcales</taxon>
        <taxon>Magnetococcaceae</taxon>
        <taxon>Magnetofaba</taxon>
    </lineage>
</organism>
<name>A0A1Y2K7C5_9PROT</name>
<sequence length="188" mass="20169">MALTTLTGCAPAQTETSYPLISQPSAAGSAAMQGEVLGASYAAADAMIANMGKRFPLYSPIIASSFVNMDDLADTSALGRLVGRQMSARFTQSGFAMVESNLRTNMLIQPGVGELALTRELDKIRKEHRADAILAGSYSLARNRVYFHAQLIRFKDSKVMAAQDFSLPIGGNIRELLRKGAATLPPRT</sequence>
<evidence type="ECO:0000259" key="1">
    <source>
        <dbReference type="Pfam" id="PF17680"/>
    </source>
</evidence>
<keyword evidence="3" id="KW-1185">Reference proteome</keyword>